<feature type="transmembrane region" description="Helical" evidence="1">
    <location>
        <begin position="248"/>
        <end position="268"/>
    </location>
</feature>
<gene>
    <name evidence="2" type="ORF">SAMN02910417_01590</name>
</gene>
<dbReference type="Proteomes" id="UP000199228">
    <property type="component" value="Unassembled WGS sequence"/>
</dbReference>
<dbReference type="EMBL" id="FMXR01000011">
    <property type="protein sequence ID" value="SDB21315.1"/>
    <property type="molecule type" value="Genomic_DNA"/>
</dbReference>
<dbReference type="Pfam" id="PF14897">
    <property type="entry name" value="EpsG"/>
    <property type="match status" value="1"/>
</dbReference>
<feature type="transmembrane region" description="Helical" evidence="1">
    <location>
        <begin position="306"/>
        <end position="324"/>
    </location>
</feature>
<feature type="transmembrane region" description="Helical" evidence="1">
    <location>
        <begin position="209"/>
        <end position="228"/>
    </location>
</feature>
<keyword evidence="1" id="KW-0472">Membrane</keyword>
<name>A0A1G6BL55_EUBOX</name>
<feature type="transmembrane region" description="Helical" evidence="1">
    <location>
        <begin position="336"/>
        <end position="357"/>
    </location>
</feature>
<keyword evidence="1" id="KW-1133">Transmembrane helix</keyword>
<keyword evidence="1" id="KW-0812">Transmembrane</keyword>
<organism evidence="2 3">
    <name type="scientific">Eubacterium oxidoreducens</name>
    <dbReference type="NCBI Taxonomy" id="1732"/>
    <lineage>
        <taxon>Bacteria</taxon>
        <taxon>Bacillati</taxon>
        <taxon>Bacillota</taxon>
        <taxon>Clostridia</taxon>
        <taxon>Eubacteriales</taxon>
        <taxon>Eubacteriaceae</taxon>
        <taxon>Eubacterium</taxon>
    </lineage>
</organism>
<dbReference type="InterPro" id="IPR049458">
    <property type="entry name" value="EpsG-like"/>
</dbReference>
<feature type="transmembrane region" description="Helical" evidence="1">
    <location>
        <begin position="135"/>
        <end position="162"/>
    </location>
</feature>
<keyword evidence="3" id="KW-1185">Reference proteome</keyword>
<proteinExistence type="predicted"/>
<accession>A0A1G6BL55</accession>
<sequence length="371" mass="42298">MTLYWGLLILSIILIVWGENFYKTVYCGNHWESRGTWVQGLVLFVPLIFFCGMRGAGVGDTQAYITGYEDIPTNFSEIVWSELGKGKLFVLYEIICKHFSPDNYTPWLFSLALISGVFFLIGIKRYSAFFGMSCFWFIASTMFIYMFNGIRQCVVVSVIFAFSNLIVEKKFWKYLIMILILATIHSSVLVMIPVYFIIQAKPWGRTMRLVLVLAVILGVGFDCFWSSFSSVLEDTTYSAYVDYMSTDASGVNIVRVAVIAVPVILALWGRRAVEELEYPLIRVSINMSVITLALYIVAIFSSGMAVGRIAVYFEIYNMISLPWLLKHVFVRNSSRFVSIICIIAYLMYFYVQMVISYGNLPYSSDFLGISL</sequence>
<feature type="transmembrane region" description="Helical" evidence="1">
    <location>
        <begin position="104"/>
        <end position="123"/>
    </location>
</feature>
<evidence type="ECO:0000313" key="3">
    <source>
        <dbReference type="Proteomes" id="UP000199228"/>
    </source>
</evidence>
<reference evidence="2 3" key="1">
    <citation type="submission" date="2016-10" db="EMBL/GenBank/DDBJ databases">
        <authorList>
            <person name="de Groot N.N."/>
        </authorList>
    </citation>
    <scope>NUCLEOTIDE SEQUENCE [LARGE SCALE GENOMIC DNA]</scope>
    <source>
        <strain evidence="2 3">DSM 3217</strain>
    </source>
</reference>
<dbReference type="RefSeq" id="WP_090173828.1">
    <property type="nucleotide sequence ID" value="NZ_FMXR01000011.1"/>
</dbReference>
<evidence type="ECO:0000313" key="2">
    <source>
        <dbReference type="EMBL" id="SDB21315.1"/>
    </source>
</evidence>
<feature type="transmembrane region" description="Helical" evidence="1">
    <location>
        <begin position="280"/>
        <end position="300"/>
    </location>
</feature>
<protein>
    <submittedName>
        <fullName evidence="2">EpsG family protein</fullName>
    </submittedName>
</protein>
<dbReference type="STRING" id="1732.SAMN02910417_01590"/>
<feature type="transmembrane region" description="Helical" evidence="1">
    <location>
        <begin position="174"/>
        <end position="197"/>
    </location>
</feature>
<dbReference type="OrthoDB" id="1649543at2"/>
<evidence type="ECO:0000256" key="1">
    <source>
        <dbReference type="SAM" id="Phobius"/>
    </source>
</evidence>
<dbReference type="AlphaFoldDB" id="A0A1G6BL55"/>